<dbReference type="RefSeq" id="WP_273601569.1">
    <property type="nucleotide sequence ID" value="NZ_JAQQXT010000012.1"/>
</dbReference>
<reference evidence="1 2" key="1">
    <citation type="submission" date="2022-10" db="EMBL/GenBank/DDBJ databases">
        <title>Paucibacter sp. hw1 Genome sequencing.</title>
        <authorList>
            <person name="Park S."/>
        </authorList>
    </citation>
    <scope>NUCLEOTIDE SEQUENCE [LARGE SCALE GENOMIC DNA]</scope>
    <source>
        <strain evidence="2">hw1</strain>
    </source>
</reference>
<name>A0ABT5KHP7_9BURK</name>
<accession>A0ABT5KHP7</accession>
<proteinExistence type="predicted"/>
<dbReference type="PANTHER" id="PTHR39166">
    <property type="entry name" value="BLL1166 PROTEIN"/>
    <property type="match status" value="1"/>
</dbReference>
<dbReference type="EMBL" id="JAQQXT010000012">
    <property type="protein sequence ID" value="MDC8773438.1"/>
    <property type="molecule type" value="Genomic_DNA"/>
</dbReference>
<dbReference type="Pfam" id="PF06042">
    <property type="entry name" value="NTP_transf_6"/>
    <property type="match status" value="1"/>
</dbReference>
<evidence type="ECO:0000313" key="1">
    <source>
        <dbReference type="EMBL" id="MDC8773438.1"/>
    </source>
</evidence>
<sequence>MQFETECECNDRLISLVRESQWMMDALIAVRSLGLVSWCIGAGAVRNLVWDAIHEKLEPSELADVDVAYFDAECLVSAQDKDLQAKLSAALPGVPWEVTNQAAVHLWFEQHFGHPVPPLNSLMDAVASWPEYATSVGIRLELDESITVIAPHGLEDLFACVVRRNPVRVSVNTYRQRVEQKRYSARWPRVQVVPC</sequence>
<organism evidence="1 2">
    <name type="scientific">Roseateles albus</name>
    <dbReference type="NCBI Taxonomy" id="2987525"/>
    <lineage>
        <taxon>Bacteria</taxon>
        <taxon>Pseudomonadati</taxon>
        <taxon>Pseudomonadota</taxon>
        <taxon>Betaproteobacteria</taxon>
        <taxon>Burkholderiales</taxon>
        <taxon>Sphaerotilaceae</taxon>
        <taxon>Roseateles</taxon>
    </lineage>
</organism>
<dbReference type="PANTHER" id="PTHR39166:SF1">
    <property type="entry name" value="BLL1166 PROTEIN"/>
    <property type="match status" value="1"/>
</dbReference>
<keyword evidence="2" id="KW-1185">Reference proteome</keyword>
<dbReference type="InterPro" id="IPR009267">
    <property type="entry name" value="NTP_transf_6"/>
</dbReference>
<protein>
    <submittedName>
        <fullName evidence="1">Nucleotidyltransferase family protein</fullName>
    </submittedName>
</protein>
<gene>
    <name evidence="1" type="ORF">PRZ03_17795</name>
</gene>
<dbReference type="Proteomes" id="UP001221189">
    <property type="component" value="Unassembled WGS sequence"/>
</dbReference>
<comment type="caution">
    <text evidence="1">The sequence shown here is derived from an EMBL/GenBank/DDBJ whole genome shotgun (WGS) entry which is preliminary data.</text>
</comment>
<evidence type="ECO:0000313" key="2">
    <source>
        <dbReference type="Proteomes" id="UP001221189"/>
    </source>
</evidence>